<dbReference type="SUPFAM" id="SSF49313">
    <property type="entry name" value="Cadherin-like"/>
    <property type="match status" value="1"/>
</dbReference>
<dbReference type="RefSeq" id="WP_307408929.1">
    <property type="nucleotide sequence ID" value="NZ_JAUSUR010000004.1"/>
</dbReference>
<dbReference type="InterPro" id="IPR013378">
    <property type="entry name" value="InlB-like_B-rpt"/>
</dbReference>
<evidence type="ECO:0000256" key="5">
    <source>
        <dbReference type="ARBA" id="ARBA00023088"/>
    </source>
</evidence>
<sequence>MKRRAFHITLSLLIICTVFAYGKEDLRATTSYDLNNGSIDIVTNGSDIDIKQNGITIDTISPSETIAITSSVATTNNNLEIDITGISEEVTIKMTNVNIDVTGSKLAAVDITGTGSIRFEYEGTNSFKSDAKIGADMANGFSTKASDGINLTFAGSGTTTFTGYNCGVYLNKGGLIIESGTISAISKYPTPDLMGMGIYGLTASLTINGGDIYAQGNTNGIYADRTITINGGTIEAVGNVNRGLYAVSNLVINGGVLDAIGPSIGIQANVATTNYTRINGGTVTAKAQNTSNDWVLTADNLTVNGGSILGRFPSNITPKNTNGDRVYLTTLTLENSIQSLITNLKIDGIDGVTSNATGLAYGINDVYSDASGNLYFYLSEADDKQITVYDETPSRYQNTFDRVNDNTNTATLFMDKTITFHYQDSDGNQSAIYNVGYGNTFSEENPTFTNPSGYIFDAWYSSSTGNVEFDFDQTITSNQDVYAQYTPINLELVAPLLPDAVEGQYYSVTLPKAIGGVPTITYEVTNLPEGLTFNPNTLEITGTPVSSGEFTITYIATDSHTTAQKVSVNTTLKVLDSTEPKDNIKPPVTDNEDNTTDNGSNDDGSTITPPVKDNDSSTSNDDSDTTIIGKPSTSVTSNTNTNNSAISPTTGDTTNQTQLFIMLGAAVAILAAYGFYRMKRKNK</sequence>
<dbReference type="EMBL" id="JAUSUR010000004">
    <property type="protein sequence ID" value="MDQ0361846.1"/>
    <property type="molecule type" value="Genomic_DNA"/>
</dbReference>
<dbReference type="InterPro" id="IPR019931">
    <property type="entry name" value="LPXTG_anchor"/>
</dbReference>
<keyword evidence="7" id="KW-1133">Transmembrane helix</keyword>
<keyword evidence="11" id="KW-1185">Reference proteome</keyword>
<evidence type="ECO:0000256" key="7">
    <source>
        <dbReference type="SAM" id="Phobius"/>
    </source>
</evidence>
<gene>
    <name evidence="10" type="ORF">J2S15_002596</name>
</gene>
<dbReference type="InterPro" id="IPR013783">
    <property type="entry name" value="Ig-like_fold"/>
</dbReference>
<protein>
    <submittedName>
        <fullName evidence="10">Repeat protein (TIGR02543 family)</fullName>
    </submittedName>
</protein>
<dbReference type="InterPro" id="IPR015919">
    <property type="entry name" value="Cadherin-like_sf"/>
</dbReference>
<comment type="caution">
    <text evidence="10">The sequence shown here is derived from an EMBL/GenBank/DDBJ whole genome shotgun (WGS) entry which is preliminary data.</text>
</comment>
<evidence type="ECO:0000256" key="3">
    <source>
        <dbReference type="ARBA" id="ARBA00022525"/>
    </source>
</evidence>
<feature type="transmembrane region" description="Helical" evidence="7">
    <location>
        <begin position="659"/>
        <end position="676"/>
    </location>
</feature>
<reference evidence="10 11" key="1">
    <citation type="submission" date="2023-07" db="EMBL/GenBank/DDBJ databases">
        <title>Genomic Encyclopedia of Type Strains, Phase IV (KMG-IV): sequencing the most valuable type-strain genomes for metagenomic binning, comparative biology and taxonomic classification.</title>
        <authorList>
            <person name="Goeker M."/>
        </authorList>
    </citation>
    <scope>NUCLEOTIDE SEQUENCE [LARGE SCALE GENOMIC DNA]</scope>
    <source>
        <strain evidence="10 11">DSM 16784</strain>
    </source>
</reference>
<dbReference type="Proteomes" id="UP001230220">
    <property type="component" value="Unassembled WGS sequence"/>
</dbReference>
<keyword evidence="2" id="KW-0134">Cell wall</keyword>
<feature type="domain" description="Gram-positive cocci surface proteins LPxTG" evidence="9">
    <location>
        <begin position="647"/>
        <end position="683"/>
    </location>
</feature>
<dbReference type="Gene3D" id="2.60.40.10">
    <property type="entry name" value="Immunoglobulins"/>
    <property type="match status" value="1"/>
</dbReference>
<dbReference type="InterPro" id="IPR042229">
    <property type="entry name" value="Listeria/Bacterioides_rpt_sf"/>
</dbReference>
<keyword evidence="7" id="KW-0472">Membrane</keyword>
<evidence type="ECO:0000256" key="4">
    <source>
        <dbReference type="ARBA" id="ARBA00022729"/>
    </source>
</evidence>
<evidence type="ECO:0000259" key="9">
    <source>
        <dbReference type="PROSITE" id="PS50847"/>
    </source>
</evidence>
<accession>A0ABU0E4K8</accession>
<evidence type="ECO:0000256" key="2">
    <source>
        <dbReference type="ARBA" id="ARBA00022512"/>
    </source>
</evidence>
<dbReference type="PROSITE" id="PS50847">
    <property type="entry name" value="GRAM_POS_ANCHORING"/>
    <property type="match status" value="1"/>
</dbReference>
<keyword evidence="4 8" id="KW-0732">Signal</keyword>
<dbReference type="Pfam" id="PF09479">
    <property type="entry name" value="Flg_new"/>
    <property type="match status" value="1"/>
</dbReference>
<name>A0ABU0E4K8_9FIRM</name>
<evidence type="ECO:0000256" key="6">
    <source>
        <dbReference type="SAM" id="MobiDB-lite"/>
    </source>
</evidence>
<feature type="chain" id="PRO_5047296689" evidence="8">
    <location>
        <begin position="21"/>
        <end position="683"/>
    </location>
</feature>
<organism evidence="10 11">
    <name type="scientific">Breznakia pachnodae</name>
    <dbReference type="NCBI Taxonomy" id="265178"/>
    <lineage>
        <taxon>Bacteria</taxon>
        <taxon>Bacillati</taxon>
        <taxon>Bacillota</taxon>
        <taxon>Erysipelotrichia</taxon>
        <taxon>Erysipelotrichales</taxon>
        <taxon>Erysipelotrichaceae</taxon>
        <taxon>Breznakia</taxon>
    </lineage>
</organism>
<evidence type="ECO:0000313" key="11">
    <source>
        <dbReference type="Proteomes" id="UP001230220"/>
    </source>
</evidence>
<evidence type="ECO:0000313" key="10">
    <source>
        <dbReference type="EMBL" id="MDQ0361846.1"/>
    </source>
</evidence>
<proteinExistence type="predicted"/>
<evidence type="ECO:0000256" key="8">
    <source>
        <dbReference type="SAM" id="SignalP"/>
    </source>
</evidence>
<feature type="compositionally biased region" description="Low complexity" evidence="6">
    <location>
        <begin position="632"/>
        <end position="644"/>
    </location>
</feature>
<dbReference type="Pfam" id="PF05345">
    <property type="entry name" value="He_PIG"/>
    <property type="match status" value="1"/>
</dbReference>
<comment type="subcellular location">
    <subcellularLocation>
        <location evidence="1">Cell envelope</location>
    </subcellularLocation>
</comment>
<dbReference type="Gene3D" id="2.60.40.4270">
    <property type="entry name" value="Listeria-Bacteroides repeat domain"/>
    <property type="match status" value="1"/>
</dbReference>
<feature type="region of interest" description="Disordered" evidence="6">
    <location>
        <begin position="577"/>
        <end position="651"/>
    </location>
</feature>
<feature type="signal peptide" evidence="8">
    <location>
        <begin position="1"/>
        <end position="20"/>
    </location>
</feature>
<evidence type="ECO:0000256" key="1">
    <source>
        <dbReference type="ARBA" id="ARBA00004196"/>
    </source>
</evidence>
<feature type="compositionally biased region" description="Low complexity" evidence="6">
    <location>
        <begin position="596"/>
        <end position="606"/>
    </location>
</feature>
<keyword evidence="5" id="KW-0572">Peptidoglycan-anchor</keyword>
<keyword evidence="3" id="KW-0964">Secreted</keyword>
<keyword evidence="7" id="KW-0812">Transmembrane</keyword>